<feature type="transmembrane region" description="Helical" evidence="1">
    <location>
        <begin position="92"/>
        <end position="110"/>
    </location>
</feature>
<dbReference type="EMBL" id="CVRQ01000029">
    <property type="protein sequence ID" value="CRL41238.1"/>
    <property type="molecule type" value="Genomic_DNA"/>
</dbReference>
<evidence type="ECO:0000313" key="2">
    <source>
        <dbReference type="EMBL" id="CRL41238.1"/>
    </source>
</evidence>
<protein>
    <recommendedName>
        <fullName evidence="4">DUF3796 domain-containing protein</fullName>
    </recommendedName>
</protein>
<evidence type="ECO:0000313" key="3">
    <source>
        <dbReference type="Proteomes" id="UP000049472"/>
    </source>
</evidence>
<evidence type="ECO:0000256" key="1">
    <source>
        <dbReference type="SAM" id="Phobius"/>
    </source>
</evidence>
<reference evidence="3" key="1">
    <citation type="submission" date="2015-05" db="EMBL/GenBank/DDBJ databases">
        <authorList>
            <consortium name="Pathogen Informatics"/>
        </authorList>
    </citation>
    <scope>NUCLEOTIDE SEQUENCE [LARGE SCALE GENOMIC DNA]</scope>
    <source>
        <strain evidence="3">T1-815</strain>
    </source>
</reference>
<keyword evidence="1" id="KW-0812">Transmembrane</keyword>
<keyword evidence="3" id="KW-1185">Reference proteome</keyword>
<feature type="transmembrane region" description="Helical" evidence="1">
    <location>
        <begin position="159"/>
        <end position="178"/>
    </location>
</feature>
<feature type="transmembrane region" description="Helical" evidence="1">
    <location>
        <begin position="184"/>
        <end position="207"/>
    </location>
</feature>
<accession>A0A0M6WUY0</accession>
<dbReference type="Proteomes" id="UP000049472">
    <property type="component" value="Unassembled WGS sequence"/>
</dbReference>
<dbReference type="InterPro" id="IPR019235">
    <property type="entry name" value="DUF2178_TM"/>
</dbReference>
<dbReference type="GeneID" id="303258039"/>
<keyword evidence="1" id="KW-0472">Membrane</keyword>
<proteinExistence type="predicted"/>
<feature type="transmembrane region" description="Helical" evidence="1">
    <location>
        <begin position="9"/>
        <end position="31"/>
    </location>
</feature>
<evidence type="ECO:0008006" key="4">
    <source>
        <dbReference type="Google" id="ProtNLM"/>
    </source>
</evidence>
<dbReference type="RefSeq" id="WP_055062546.1">
    <property type="nucleotide sequence ID" value="NZ_CP143947.1"/>
</dbReference>
<feature type="transmembrane region" description="Helical" evidence="1">
    <location>
        <begin position="51"/>
        <end position="72"/>
    </location>
</feature>
<sequence length="213" mass="25271">MSKKQIKKIIFMGVGCALLLIVGTIYSLLYNNGRWVKNMDMSEYVFSYKDIPMLVIGALIALYAIYIIIICFKNVFLKNSREKRYSRTISPYWGFCGMFGFLGFGGFWTYYKFGEIFPFTFFIFFGFFSFFFEGKLSHILEDELFQENKRKAQLEAYKIGFKLLFVVIWLMAIGMFSRNVEWCAMFMLISVSLIYALVLFLSNYLLYRYEKRE</sequence>
<feature type="transmembrane region" description="Helical" evidence="1">
    <location>
        <begin position="116"/>
        <end position="132"/>
    </location>
</feature>
<gene>
    <name evidence="2" type="ORF">T1815_26261</name>
</gene>
<keyword evidence="1" id="KW-1133">Transmembrane helix</keyword>
<organism evidence="2 3">
    <name type="scientific">Agathobacter rectalis</name>
    <dbReference type="NCBI Taxonomy" id="39491"/>
    <lineage>
        <taxon>Bacteria</taxon>
        <taxon>Bacillati</taxon>
        <taxon>Bacillota</taxon>
        <taxon>Clostridia</taxon>
        <taxon>Lachnospirales</taxon>
        <taxon>Lachnospiraceae</taxon>
        <taxon>Agathobacter</taxon>
    </lineage>
</organism>
<name>A0A0M6WUY0_9FIRM</name>
<dbReference type="AlphaFoldDB" id="A0A0M6WUY0"/>
<dbReference type="Pfam" id="PF09946">
    <property type="entry name" value="DUF2178"/>
    <property type="match status" value="1"/>
</dbReference>